<keyword evidence="3" id="KW-1185">Reference proteome</keyword>
<dbReference type="OrthoDB" id="756173at2759"/>
<dbReference type="EMBL" id="CP097502">
    <property type="protein sequence ID" value="URD75155.1"/>
    <property type="molecule type" value="Genomic_DNA"/>
</dbReference>
<protein>
    <submittedName>
        <fullName evidence="2">FBOX</fullName>
    </submittedName>
</protein>
<dbReference type="Proteomes" id="UP001055439">
    <property type="component" value="Chromosome 1"/>
</dbReference>
<evidence type="ECO:0000313" key="2">
    <source>
        <dbReference type="EMBL" id="URD75155.1"/>
    </source>
</evidence>
<dbReference type="Gene3D" id="3.80.10.10">
    <property type="entry name" value="Ribonuclease Inhibitor"/>
    <property type="match status" value="1"/>
</dbReference>
<organism evidence="2 3">
    <name type="scientific">Musa troglodytarum</name>
    <name type="common">fe'i banana</name>
    <dbReference type="NCBI Taxonomy" id="320322"/>
    <lineage>
        <taxon>Eukaryota</taxon>
        <taxon>Viridiplantae</taxon>
        <taxon>Streptophyta</taxon>
        <taxon>Embryophyta</taxon>
        <taxon>Tracheophyta</taxon>
        <taxon>Spermatophyta</taxon>
        <taxon>Magnoliopsida</taxon>
        <taxon>Liliopsida</taxon>
        <taxon>Zingiberales</taxon>
        <taxon>Musaceae</taxon>
        <taxon>Musa</taxon>
    </lineage>
</organism>
<proteinExistence type="predicted"/>
<dbReference type="AlphaFoldDB" id="A0A9E7EE38"/>
<evidence type="ECO:0000259" key="1">
    <source>
        <dbReference type="SMART" id="SM00256"/>
    </source>
</evidence>
<name>A0A9E7EE38_9LILI</name>
<dbReference type="Pfam" id="PF12937">
    <property type="entry name" value="F-box-like"/>
    <property type="match status" value="1"/>
</dbReference>
<dbReference type="InterPro" id="IPR032675">
    <property type="entry name" value="LRR_dom_sf"/>
</dbReference>
<dbReference type="SUPFAM" id="SSF52047">
    <property type="entry name" value="RNI-like"/>
    <property type="match status" value="1"/>
</dbReference>
<feature type="domain" description="F-box" evidence="1">
    <location>
        <begin position="15"/>
        <end position="55"/>
    </location>
</feature>
<dbReference type="SMART" id="SM00256">
    <property type="entry name" value="FBOX"/>
    <property type="match status" value="1"/>
</dbReference>
<accession>A0A9E7EE38</accession>
<evidence type="ECO:0000313" key="3">
    <source>
        <dbReference type="Proteomes" id="UP001055439"/>
    </source>
</evidence>
<dbReference type="InterPro" id="IPR001810">
    <property type="entry name" value="F-box_dom"/>
</dbReference>
<dbReference type="PANTHER" id="PTHR38926:SF13">
    <property type="entry name" value="F-BOX DOMAIN CONTAINING PROTEIN, EXPRESSED"/>
    <property type="match status" value="1"/>
</dbReference>
<sequence>MADNTIHEQARWDCLRINILLEIFETLNLIDRCTIAQVSHSWRMASLDSSLWRTIDLQILWSDLIRVDTEIRLSQALTTMVAYGQGNITCIVFHPNLPTKDEHLGIIGRGCPHLKRLVMPCWDSISVTAMSDAINNWGELESITMPSLTPSFRAMLTIDGSCERFSQLKIVGVIHDGFLSSPFGIFPVELKVLSLQCCLVPLGGLLAIMDMHLHLEVLNLSHVLLYLDERMNPMPLMKLFDNPVGMLILEKAFRLSSFFYCADYESCSECNRMMAGRTRHSDEWWRLDEVASLNLGMGEKDHSYISS</sequence>
<reference evidence="2" key="1">
    <citation type="submission" date="2022-05" db="EMBL/GenBank/DDBJ databases">
        <title>The Musa troglodytarum L. genome provides insights into the mechanism of non-climacteric behaviour and enrichment of carotenoids.</title>
        <authorList>
            <person name="Wang J."/>
        </authorList>
    </citation>
    <scope>NUCLEOTIDE SEQUENCE</scope>
    <source>
        <tissue evidence="2">Leaf</tissue>
    </source>
</reference>
<dbReference type="PANTHER" id="PTHR38926">
    <property type="entry name" value="F-BOX DOMAIN CONTAINING PROTEIN, EXPRESSED"/>
    <property type="match status" value="1"/>
</dbReference>
<dbReference type="InterPro" id="IPR036047">
    <property type="entry name" value="F-box-like_dom_sf"/>
</dbReference>
<gene>
    <name evidence="2" type="ORF">MUK42_34614</name>
</gene>
<dbReference type="SUPFAM" id="SSF81383">
    <property type="entry name" value="F-box domain"/>
    <property type="match status" value="1"/>
</dbReference>